<proteinExistence type="predicted"/>
<organism evidence="1 2">
    <name type="scientific">Prorocentrum cordatum</name>
    <dbReference type="NCBI Taxonomy" id="2364126"/>
    <lineage>
        <taxon>Eukaryota</taxon>
        <taxon>Sar</taxon>
        <taxon>Alveolata</taxon>
        <taxon>Dinophyceae</taxon>
        <taxon>Prorocentrales</taxon>
        <taxon>Prorocentraceae</taxon>
        <taxon>Prorocentrum</taxon>
    </lineage>
</organism>
<protein>
    <submittedName>
        <fullName evidence="1">Uncharacterized protein</fullName>
    </submittedName>
</protein>
<sequence length="99" mass="10934">MLDFDYCCDARAVALAARVRRRWKALLSGRPASDAGQGAHAPEEIVGCHAGGDSPANLLRQFQATSSFEIFQNPLGAEGESLKSRRLLWRIGRLDEFYP</sequence>
<comment type="caution">
    <text evidence="1">The sequence shown here is derived from an EMBL/GenBank/DDBJ whole genome shotgun (WGS) entry which is preliminary data.</text>
</comment>
<dbReference type="EMBL" id="CAUYUJ010019960">
    <property type="protein sequence ID" value="CAK0894903.1"/>
    <property type="molecule type" value="Genomic_DNA"/>
</dbReference>
<reference evidence="1" key="1">
    <citation type="submission" date="2023-10" db="EMBL/GenBank/DDBJ databases">
        <authorList>
            <person name="Chen Y."/>
            <person name="Shah S."/>
            <person name="Dougan E. K."/>
            <person name="Thang M."/>
            <person name="Chan C."/>
        </authorList>
    </citation>
    <scope>NUCLEOTIDE SEQUENCE [LARGE SCALE GENOMIC DNA]</scope>
</reference>
<evidence type="ECO:0000313" key="1">
    <source>
        <dbReference type="EMBL" id="CAK0894903.1"/>
    </source>
</evidence>
<accession>A0ABN9XAL5</accession>
<dbReference type="Proteomes" id="UP001189429">
    <property type="component" value="Unassembled WGS sequence"/>
</dbReference>
<gene>
    <name evidence="1" type="ORF">PCOR1329_LOCUS73803</name>
</gene>
<evidence type="ECO:0000313" key="2">
    <source>
        <dbReference type="Proteomes" id="UP001189429"/>
    </source>
</evidence>
<keyword evidence="2" id="KW-1185">Reference proteome</keyword>
<name>A0ABN9XAL5_9DINO</name>